<sequence>MNVQQLVWCFHGSRAGLAMETSKVDSPVRNQSLFKKKKIAFISTVNESINSRLSRSWMFSEMMKISWIEVKYRDDEDQLER</sequence>
<accession>A0A2Z7DBT7</accession>
<proteinExistence type="predicted"/>
<evidence type="ECO:0000313" key="1">
    <source>
        <dbReference type="EMBL" id="KZV56627.1"/>
    </source>
</evidence>
<name>A0A2Z7DBT7_9LAMI</name>
<dbReference type="EMBL" id="KQ987949">
    <property type="protein sequence ID" value="KZV56627.1"/>
    <property type="molecule type" value="Genomic_DNA"/>
</dbReference>
<keyword evidence="2" id="KW-1185">Reference proteome</keyword>
<evidence type="ECO:0000313" key="2">
    <source>
        <dbReference type="Proteomes" id="UP000250235"/>
    </source>
</evidence>
<gene>
    <name evidence="1" type="ORF">F511_42708</name>
</gene>
<dbReference type="AlphaFoldDB" id="A0A2Z7DBT7"/>
<dbReference type="Proteomes" id="UP000250235">
    <property type="component" value="Unassembled WGS sequence"/>
</dbReference>
<protein>
    <submittedName>
        <fullName evidence="1">Uncharacterized protein</fullName>
    </submittedName>
</protein>
<reference evidence="1 2" key="1">
    <citation type="journal article" date="2015" name="Proc. Natl. Acad. Sci. U.S.A.">
        <title>The resurrection genome of Boea hygrometrica: A blueprint for survival of dehydration.</title>
        <authorList>
            <person name="Xiao L."/>
            <person name="Yang G."/>
            <person name="Zhang L."/>
            <person name="Yang X."/>
            <person name="Zhao S."/>
            <person name="Ji Z."/>
            <person name="Zhou Q."/>
            <person name="Hu M."/>
            <person name="Wang Y."/>
            <person name="Chen M."/>
            <person name="Xu Y."/>
            <person name="Jin H."/>
            <person name="Xiao X."/>
            <person name="Hu G."/>
            <person name="Bao F."/>
            <person name="Hu Y."/>
            <person name="Wan P."/>
            <person name="Li L."/>
            <person name="Deng X."/>
            <person name="Kuang T."/>
            <person name="Xiang C."/>
            <person name="Zhu J.K."/>
            <person name="Oliver M.J."/>
            <person name="He Y."/>
        </authorList>
    </citation>
    <scope>NUCLEOTIDE SEQUENCE [LARGE SCALE GENOMIC DNA]</scope>
    <source>
        <strain evidence="2">cv. XS01</strain>
    </source>
</reference>
<organism evidence="1 2">
    <name type="scientific">Dorcoceras hygrometricum</name>
    <dbReference type="NCBI Taxonomy" id="472368"/>
    <lineage>
        <taxon>Eukaryota</taxon>
        <taxon>Viridiplantae</taxon>
        <taxon>Streptophyta</taxon>
        <taxon>Embryophyta</taxon>
        <taxon>Tracheophyta</taxon>
        <taxon>Spermatophyta</taxon>
        <taxon>Magnoliopsida</taxon>
        <taxon>eudicotyledons</taxon>
        <taxon>Gunneridae</taxon>
        <taxon>Pentapetalae</taxon>
        <taxon>asterids</taxon>
        <taxon>lamiids</taxon>
        <taxon>Lamiales</taxon>
        <taxon>Gesneriaceae</taxon>
        <taxon>Didymocarpoideae</taxon>
        <taxon>Trichosporeae</taxon>
        <taxon>Loxocarpinae</taxon>
        <taxon>Dorcoceras</taxon>
    </lineage>
</organism>